<dbReference type="PROSITE" id="PS51257">
    <property type="entry name" value="PROKAR_LIPOPROTEIN"/>
    <property type="match status" value="1"/>
</dbReference>
<evidence type="ECO:0000313" key="2">
    <source>
        <dbReference type="EMBL" id="MST85903.1"/>
    </source>
</evidence>
<keyword evidence="3" id="KW-1185">Reference proteome</keyword>
<dbReference type="EMBL" id="VUNG01000061">
    <property type="protein sequence ID" value="MST85903.1"/>
    <property type="molecule type" value="Genomic_DNA"/>
</dbReference>
<name>A0A7K0KIZ1_9BACT</name>
<sequence length="439" mass="46972">MKKRNVFFMAALTALSATFTACSDNDDSSASNGEATINPSEVSFIVASNDATKSLKGGTRMKVYTNVEKTWTDEKVYGDSTNTDVVYSPDGFTQAKYNSQAGFFTGFIYRQGSVDEAKGGIGAGKMGTRIYQLVNGKLTETGKNIVSSFGNVGVFGNYSYGAVNGDMGVNYFTATGTMTSWTAPDLTKFAVDDKAPVISDILDLGNNRLAITLYYSNRDSAAVVFSDYSFSTVSAPVFDSRIGGIYGAWRSARYAMGGVADDGTAYVFCGTSADGSKVGALRIKKGATSFDPDYKFDIYTASEGYRFRKAYPISGSKFLLEFYVKKDEYSNMSTSGKLAIADMDTKTLTWVTGVPAASDMANYSIGYGDGYDGYFYLPINPAEASNTGGGGSWHHAKATRATSSAVPTIYRINAATGVATAFMTLDKNESVKVVSIVKK</sequence>
<feature type="chain" id="PRO_5029484781" evidence="1">
    <location>
        <begin position="24"/>
        <end position="439"/>
    </location>
</feature>
<evidence type="ECO:0000313" key="3">
    <source>
        <dbReference type="Proteomes" id="UP000438914"/>
    </source>
</evidence>
<comment type="caution">
    <text evidence="2">The sequence shown here is derived from an EMBL/GenBank/DDBJ whole genome shotgun (WGS) entry which is preliminary data.</text>
</comment>
<keyword evidence="1" id="KW-0732">Signal</keyword>
<reference evidence="2 3" key="1">
    <citation type="submission" date="2019-08" db="EMBL/GenBank/DDBJ databases">
        <title>In-depth cultivation of the pig gut microbiome towards novel bacterial diversity and tailored functional studies.</title>
        <authorList>
            <person name="Wylensek D."/>
            <person name="Hitch T.C.A."/>
            <person name="Clavel T."/>
        </authorList>
    </citation>
    <scope>NUCLEOTIDE SEQUENCE [LARGE SCALE GENOMIC DNA]</scope>
    <source>
        <strain evidence="2 3">LKV-178-WT-2A</strain>
    </source>
</reference>
<proteinExistence type="predicted"/>
<dbReference type="Pfam" id="PF14298">
    <property type="entry name" value="DUF4374"/>
    <property type="match status" value="1"/>
</dbReference>
<feature type="signal peptide" evidence="1">
    <location>
        <begin position="1"/>
        <end position="23"/>
    </location>
</feature>
<organism evidence="2 3">
    <name type="scientific">Hallella mizrahii</name>
    <dbReference type="NCBI Taxonomy" id="2606637"/>
    <lineage>
        <taxon>Bacteria</taxon>
        <taxon>Pseudomonadati</taxon>
        <taxon>Bacteroidota</taxon>
        <taxon>Bacteroidia</taxon>
        <taxon>Bacteroidales</taxon>
        <taxon>Prevotellaceae</taxon>
        <taxon>Hallella</taxon>
    </lineage>
</organism>
<dbReference type="Proteomes" id="UP000438914">
    <property type="component" value="Unassembled WGS sequence"/>
</dbReference>
<accession>A0A7K0KIZ1</accession>
<evidence type="ECO:0000256" key="1">
    <source>
        <dbReference type="SAM" id="SignalP"/>
    </source>
</evidence>
<dbReference type="AlphaFoldDB" id="A0A7K0KIZ1"/>
<dbReference type="InterPro" id="IPR025401">
    <property type="entry name" value="DUF4374"/>
</dbReference>
<dbReference type="RefSeq" id="WP_154535502.1">
    <property type="nucleotide sequence ID" value="NZ_VUNG01000061.1"/>
</dbReference>
<gene>
    <name evidence="2" type="ORF">FYJ73_14725</name>
</gene>
<protein>
    <submittedName>
        <fullName evidence="2">DUF4374 domain-containing protein</fullName>
    </submittedName>
</protein>